<sequence length="395" mass="45177">MTTNRPRCPGCAGAMKKNGTTKAGKTRWRCTAPSCGQSLTRSRTDKRHTQDFLDFHAYVTAHKTLSAIAQERGLSRWSMDRRFRPLWLIDIPNTVDPERIFDQVFIDGTYTAAGCLLIAATRTHVITWHWAKAESTQAYLELLSQLAPPLCVVMDGGRGAYSAIKKLWPNTKIQRCLVHAQRVVRRYTTSRPRTPAGQAIYQLALQLTAVSTAEQAAQWTVHLHEYGQVYHDFLNEKTPLPKDRRTATKTWEYTHPRVRQAYMSLLNLSKKGFLFTYIEPDPKSINPQWASTTNSLEGAINSQLKLLARIHRGRSGERQRRMLEWWLHSKTQLPDDPLQIARQCNFGLDQLAKVNDLEPEDHNAADQETGRPAFYDNTIPDTYDPDIRIRKGPLR</sequence>
<evidence type="ECO:0000256" key="3">
    <source>
        <dbReference type="ARBA" id="ARBA00022578"/>
    </source>
</evidence>
<evidence type="ECO:0000256" key="5">
    <source>
        <dbReference type="ARBA" id="ARBA00023172"/>
    </source>
</evidence>
<dbReference type="Proteomes" id="UP000515743">
    <property type="component" value="Chromosome"/>
</dbReference>
<dbReference type="Pfam" id="PF00872">
    <property type="entry name" value="Transposase_mut"/>
    <property type="match status" value="1"/>
</dbReference>
<dbReference type="EMBL" id="CP059404">
    <property type="protein sequence ID" value="QNE88632.1"/>
    <property type="molecule type" value="Genomic_DNA"/>
</dbReference>
<dbReference type="GO" id="GO:0006313">
    <property type="term" value="P:DNA transposition"/>
    <property type="evidence" value="ECO:0007669"/>
    <property type="project" value="InterPro"/>
</dbReference>
<gene>
    <name evidence="7" type="ORF">H0194_05795</name>
    <name evidence="8" type="ORF">H0194_05815</name>
</gene>
<reference evidence="7 9" key="1">
    <citation type="submission" date="2020-07" db="EMBL/GenBank/DDBJ databases">
        <title>Complete genome and description of Corynebacterium incognita strain Marseille-Q3630 sp. nov.</title>
        <authorList>
            <person name="Boxberger M."/>
        </authorList>
    </citation>
    <scope>NUCLEOTIDE SEQUENCE [LARGE SCALE GENOMIC DNA]</scope>
    <source>
        <strain evidence="7 9">Marseille-Q3630</strain>
    </source>
</reference>
<dbReference type="NCBIfam" id="NF033544">
    <property type="entry name" value="transpos_IS1249"/>
    <property type="match status" value="1"/>
</dbReference>
<comment type="similarity">
    <text evidence="2">Belongs to the transposase mutator family.</text>
</comment>
<feature type="region of interest" description="Disordered" evidence="6">
    <location>
        <begin position="362"/>
        <end position="395"/>
    </location>
</feature>
<dbReference type="AlphaFoldDB" id="A0A7G7CM16"/>
<dbReference type="EMBL" id="CP059404">
    <property type="protein sequence ID" value="QNE88634.1"/>
    <property type="molecule type" value="Genomic_DNA"/>
</dbReference>
<evidence type="ECO:0000256" key="1">
    <source>
        <dbReference type="ARBA" id="ARBA00002190"/>
    </source>
</evidence>
<evidence type="ECO:0000256" key="2">
    <source>
        <dbReference type="ARBA" id="ARBA00010961"/>
    </source>
</evidence>
<proteinExistence type="inferred from homology"/>
<dbReference type="InterPro" id="IPR001207">
    <property type="entry name" value="Transposase_mutator"/>
</dbReference>
<evidence type="ECO:0000256" key="4">
    <source>
        <dbReference type="ARBA" id="ARBA00023125"/>
    </source>
</evidence>
<keyword evidence="3" id="KW-0815">Transposition</keyword>
<keyword evidence="9" id="KW-1185">Reference proteome</keyword>
<evidence type="ECO:0000256" key="6">
    <source>
        <dbReference type="SAM" id="MobiDB-lite"/>
    </source>
</evidence>
<dbReference type="GO" id="GO:0004803">
    <property type="term" value="F:transposase activity"/>
    <property type="evidence" value="ECO:0007669"/>
    <property type="project" value="InterPro"/>
</dbReference>
<evidence type="ECO:0000313" key="9">
    <source>
        <dbReference type="Proteomes" id="UP000515743"/>
    </source>
</evidence>
<organism evidence="7 9">
    <name type="scientific">Corynebacterium incognita</name>
    <dbReference type="NCBI Taxonomy" id="2754725"/>
    <lineage>
        <taxon>Bacteria</taxon>
        <taxon>Bacillati</taxon>
        <taxon>Actinomycetota</taxon>
        <taxon>Actinomycetes</taxon>
        <taxon>Mycobacteriales</taxon>
        <taxon>Corynebacteriaceae</taxon>
        <taxon>Corynebacterium</taxon>
    </lineage>
</organism>
<dbReference type="KEGG" id="cik:H0194_05795"/>
<accession>A0A7G7CM16</accession>
<keyword evidence="4" id="KW-0238">DNA-binding</keyword>
<comment type="function">
    <text evidence="1">Required for the transposition of the insertion element.</text>
</comment>
<protein>
    <submittedName>
        <fullName evidence="7">IS1249 family transposase</fullName>
    </submittedName>
</protein>
<dbReference type="InterPro" id="IPR048004">
    <property type="entry name" value="IS1249_transpos"/>
</dbReference>
<dbReference type="RefSeq" id="WP_185175023.1">
    <property type="nucleotide sequence ID" value="NZ_CP059404.1"/>
</dbReference>
<evidence type="ECO:0000313" key="7">
    <source>
        <dbReference type="EMBL" id="QNE88632.1"/>
    </source>
</evidence>
<dbReference type="KEGG" id="cik:H0194_05815"/>
<name>A0A7G7CM16_9CORY</name>
<evidence type="ECO:0000313" key="8">
    <source>
        <dbReference type="EMBL" id="QNE88634.1"/>
    </source>
</evidence>
<dbReference type="GO" id="GO:0003677">
    <property type="term" value="F:DNA binding"/>
    <property type="evidence" value="ECO:0007669"/>
    <property type="project" value="UniProtKB-KW"/>
</dbReference>
<keyword evidence="5" id="KW-0233">DNA recombination</keyword>